<evidence type="ECO:0000313" key="2">
    <source>
        <dbReference type="Proteomes" id="UP000321484"/>
    </source>
</evidence>
<dbReference type="RefSeq" id="WP_034245982.1">
    <property type="nucleotide sequence ID" value="NZ_BJYK01000009.1"/>
</dbReference>
<name>A0A511YZN7_9CELL</name>
<dbReference type="AlphaFoldDB" id="A0A511YZN7"/>
<dbReference type="EMBL" id="BJYK01000009">
    <property type="protein sequence ID" value="GEN80677.1"/>
    <property type="molecule type" value="Genomic_DNA"/>
</dbReference>
<keyword evidence="2" id="KW-1185">Reference proteome</keyword>
<protein>
    <submittedName>
        <fullName evidence="1">Uncharacterized protein</fullName>
    </submittedName>
</protein>
<gene>
    <name evidence="1" type="ORF">AFE02nite_24110</name>
</gene>
<accession>A0A511YZN7</accession>
<organism evidence="1 2">
    <name type="scientific">Actinotalea fermentans</name>
    <dbReference type="NCBI Taxonomy" id="43671"/>
    <lineage>
        <taxon>Bacteria</taxon>
        <taxon>Bacillati</taxon>
        <taxon>Actinomycetota</taxon>
        <taxon>Actinomycetes</taxon>
        <taxon>Micrococcales</taxon>
        <taxon>Cellulomonadaceae</taxon>
        <taxon>Actinotalea</taxon>
    </lineage>
</organism>
<comment type="caution">
    <text evidence="1">The sequence shown here is derived from an EMBL/GenBank/DDBJ whole genome shotgun (WGS) entry which is preliminary data.</text>
</comment>
<evidence type="ECO:0000313" key="1">
    <source>
        <dbReference type="EMBL" id="GEN80677.1"/>
    </source>
</evidence>
<proteinExistence type="predicted"/>
<dbReference type="Proteomes" id="UP000321484">
    <property type="component" value="Unassembled WGS sequence"/>
</dbReference>
<reference evidence="1 2" key="1">
    <citation type="submission" date="2019-07" db="EMBL/GenBank/DDBJ databases">
        <title>Whole genome shotgun sequence of Actinotalea fermentans NBRC 105374.</title>
        <authorList>
            <person name="Hosoyama A."/>
            <person name="Uohara A."/>
            <person name="Ohji S."/>
            <person name="Ichikawa N."/>
        </authorList>
    </citation>
    <scope>NUCLEOTIDE SEQUENCE [LARGE SCALE GENOMIC DNA]</scope>
    <source>
        <strain evidence="1 2">NBRC 105374</strain>
    </source>
</reference>
<sequence length="344" mass="36797">MPRAIPQVVRRDTPRPARVAATTGAAVVGALALTACGPGEPPADPPLDAIRAQIEAARPDPRLRWDAVEERTAACMAEQGFEYHPVPSGQPDEWRLADPGDLVPGTREFAEQYGYGVLTLTRLTPPEDETPDPNIERLMEMSPGELPAYTTALWGPPPAVDSELGLQAVSISEDTVDPEADLGCHGDAERAVDAGEAGLEPDVFAQLSAEMTALDEETAQDPRLDGVNARWAACMLDAGHPDLERVGDGEDAVLREVDARLMESEPSAPEGASVAEMDGRAHRIQLDMAPFEIELALADLQCRDEVGYAAELASVSAERQAEFVAEHRAELDAWLAAATEDQPA</sequence>